<proteinExistence type="predicted"/>
<reference evidence="1" key="1">
    <citation type="submission" date="2014-09" db="EMBL/GenBank/DDBJ databases">
        <authorList>
            <person name="Magalhaes I.L.F."/>
            <person name="Oliveira U."/>
            <person name="Santos F.R."/>
            <person name="Vidigal T.H.D.A."/>
            <person name="Brescovit A.D."/>
            <person name="Santos A.J."/>
        </authorList>
    </citation>
    <scope>NUCLEOTIDE SEQUENCE</scope>
    <source>
        <tissue evidence="1">Shoot tissue taken approximately 20 cm above the soil surface</tissue>
    </source>
</reference>
<sequence>MLTTIWMMEMSSIPPNMWPGWPSYRVALQFLLDISKFLE</sequence>
<accession>A0A0A8XWG3</accession>
<dbReference type="EMBL" id="GBRH01279699">
    <property type="protein sequence ID" value="JAD18196.1"/>
    <property type="molecule type" value="Transcribed_RNA"/>
</dbReference>
<name>A0A0A8XWG3_ARUDO</name>
<dbReference type="AlphaFoldDB" id="A0A0A8XWG3"/>
<protein>
    <submittedName>
        <fullName evidence="1">Uncharacterized protein</fullName>
    </submittedName>
</protein>
<reference evidence="1" key="2">
    <citation type="journal article" date="2015" name="Data Brief">
        <title>Shoot transcriptome of the giant reed, Arundo donax.</title>
        <authorList>
            <person name="Barrero R.A."/>
            <person name="Guerrero F.D."/>
            <person name="Moolhuijzen P."/>
            <person name="Goolsby J.A."/>
            <person name="Tidwell J."/>
            <person name="Bellgard S.E."/>
            <person name="Bellgard M.I."/>
        </authorList>
    </citation>
    <scope>NUCLEOTIDE SEQUENCE</scope>
    <source>
        <tissue evidence="1">Shoot tissue taken approximately 20 cm above the soil surface</tissue>
    </source>
</reference>
<organism evidence="1">
    <name type="scientific">Arundo donax</name>
    <name type="common">Giant reed</name>
    <name type="synonym">Donax arundinaceus</name>
    <dbReference type="NCBI Taxonomy" id="35708"/>
    <lineage>
        <taxon>Eukaryota</taxon>
        <taxon>Viridiplantae</taxon>
        <taxon>Streptophyta</taxon>
        <taxon>Embryophyta</taxon>
        <taxon>Tracheophyta</taxon>
        <taxon>Spermatophyta</taxon>
        <taxon>Magnoliopsida</taxon>
        <taxon>Liliopsida</taxon>
        <taxon>Poales</taxon>
        <taxon>Poaceae</taxon>
        <taxon>PACMAD clade</taxon>
        <taxon>Arundinoideae</taxon>
        <taxon>Arundineae</taxon>
        <taxon>Arundo</taxon>
    </lineage>
</organism>
<evidence type="ECO:0000313" key="1">
    <source>
        <dbReference type="EMBL" id="JAD18196.1"/>
    </source>
</evidence>